<evidence type="ECO:0000256" key="7">
    <source>
        <dbReference type="ARBA" id="ARBA00023180"/>
    </source>
</evidence>
<dbReference type="AlphaFoldDB" id="A0AAV6FKV9"/>
<sequence length="207" mass="23428">MSCFFLTCFIVLLMFYGVQCVTIVGLVGETITLSCKYKTKIHYTTSICWGRGKVPWTKCSETLLSTDDEGRVTYRESERYQLQGRVREGDVSLSIQNVQENDSGIYGCRVELPGWFNDLKINIYLTVLKAPEPPTSVFTTEAFDGNLAITEDYEEPVVNHVHSKESTLFWPQNIVRMAVVIIMTVATPVFIYGLTSLLKKKFHEGTA</sequence>
<comment type="subcellular location">
    <subcellularLocation>
        <location evidence="1">Membrane</location>
        <topology evidence="1">Single-pass type I membrane protein</topology>
    </subcellularLocation>
</comment>
<dbReference type="GO" id="GO:0016020">
    <property type="term" value="C:membrane"/>
    <property type="evidence" value="ECO:0007669"/>
    <property type="project" value="UniProtKB-SubCell"/>
</dbReference>
<organism evidence="13 14">
    <name type="scientific">Alosa alosa</name>
    <name type="common">allis shad</name>
    <dbReference type="NCBI Taxonomy" id="278164"/>
    <lineage>
        <taxon>Eukaryota</taxon>
        <taxon>Metazoa</taxon>
        <taxon>Chordata</taxon>
        <taxon>Craniata</taxon>
        <taxon>Vertebrata</taxon>
        <taxon>Euteleostomi</taxon>
        <taxon>Actinopterygii</taxon>
        <taxon>Neopterygii</taxon>
        <taxon>Teleostei</taxon>
        <taxon>Clupei</taxon>
        <taxon>Clupeiformes</taxon>
        <taxon>Clupeoidei</taxon>
        <taxon>Clupeidae</taxon>
        <taxon>Alosa</taxon>
    </lineage>
</organism>
<evidence type="ECO:0000313" key="13">
    <source>
        <dbReference type="EMBL" id="KAG5263325.1"/>
    </source>
</evidence>
<protein>
    <recommendedName>
        <fullName evidence="12">Ig-like domain-containing protein</fullName>
    </recommendedName>
</protein>
<accession>A0AAV6FKV9</accession>
<keyword evidence="14" id="KW-1185">Reference proteome</keyword>
<evidence type="ECO:0000256" key="1">
    <source>
        <dbReference type="ARBA" id="ARBA00004479"/>
    </source>
</evidence>
<keyword evidence="5 10" id="KW-0472">Membrane</keyword>
<dbReference type="GO" id="GO:0060097">
    <property type="term" value="P:cytoskeletal rearrangement involved in phagocytosis, engulfment"/>
    <property type="evidence" value="ECO:0007669"/>
    <property type="project" value="TreeGrafter"/>
</dbReference>
<dbReference type="GO" id="GO:0043277">
    <property type="term" value="P:apoptotic cell clearance"/>
    <property type="evidence" value="ECO:0007669"/>
    <property type="project" value="TreeGrafter"/>
</dbReference>
<comment type="caution">
    <text evidence="13">The sequence shown here is derived from an EMBL/GenBank/DDBJ whole genome shotgun (WGS) entry which is preliminary data.</text>
</comment>
<dbReference type="PANTHER" id="PTHR46608:SF3">
    <property type="entry name" value="T-CELL IMMUNOGLOBULIN AND MUCIN DOMAIN-CONTAINING PROTEIN 4"/>
    <property type="match status" value="1"/>
</dbReference>
<dbReference type="InterPro" id="IPR013106">
    <property type="entry name" value="Ig_V-set"/>
</dbReference>
<keyword evidence="7" id="KW-0325">Glycoprotein</keyword>
<dbReference type="PROSITE" id="PS50835">
    <property type="entry name" value="IG_LIKE"/>
    <property type="match status" value="1"/>
</dbReference>
<dbReference type="Pfam" id="PF07686">
    <property type="entry name" value="V-set"/>
    <property type="match status" value="1"/>
</dbReference>
<comment type="similarity">
    <text evidence="9">Belongs to the immunoglobulin superfamily. TIM family.</text>
</comment>
<feature type="chain" id="PRO_5044023122" description="Ig-like domain-containing protein" evidence="11">
    <location>
        <begin position="21"/>
        <end position="207"/>
    </location>
</feature>
<dbReference type="InterPro" id="IPR036179">
    <property type="entry name" value="Ig-like_dom_sf"/>
</dbReference>
<feature type="transmembrane region" description="Helical" evidence="10">
    <location>
        <begin position="174"/>
        <end position="194"/>
    </location>
</feature>
<feature type="signal peptide" evidence="11">
    <location>
        <begin position="1"/>
        <end position="20"/>
    </location>
</feature>
<dbReference type="SMART" id="SM00409">
    <property type="entry name" value="IG"/>
    <property type="match status" value="1"/>
</dbReference>
<evidence type="ECO:0000256" key="8">
    <source>
        <dbReference type="ARBA" id="ARBA00023319"/>
    </source>
</evidence>
<dbReference type="SUPFAM" id="SSF48726">
    <property type="entry name" value="Immunoglobulin"/>
    <property type="match status" value="1"/>
</dbReference>
<evidence type="ECO:0000256" key="5">
    <source>
        <dbReference type="ARBA" id="ARBA00023136"/>
    </source>
</evidence>
<dbReference type="Proteomes" id="UP000823561">
    <property type="component" value="Chromosome 21"/>
</dbReference>
<name>A0AAV6FKV9_9TELE</name>
<keyword evidence="6" id="KW-1015">Disulfide bond</keyword>
<reference evidence="13" key="1">
    <citation type="submission" date="2020-10" db="EMBL/GenBank/DDBJ databases">
        <title>Chromosome-scale genome assembly of the Allis shad, Alosa alosa.</title>
        <authorList>
            <person name="Margot Z."/>
            <person name="Christophe K."/>
            <person name="Cabau C."/>
            <person name="Louis A."/>
            <person name="Berthelot C."/>
            <person name="Parey E."/>
            <person name="Roest Crollius H."/>
            <person name="Montfort J."/>
            <person name="Robinson-Rechavi M."/>
            <person name="Bucao C."/>
            <person name="Bouchez O."/>
            <person name="Gislard M."/>
            <person name="Lluch J."/>
            <person name="Milhes M."/>
            <person name="Lampietro C."/>
            <person name="Lopez Roques C."/>
            <person name="Donnadieu C."/>
            <person name="Braasch I."/>
            <person name="Desvignes T."/>
            <person name="Postlethwait J."/>
            <person name="Bobe J."/>
            <person name="Guiguen Y."/>
        </authorList>
    </citation>
    <scope>NUCLEOTIDE SEQUENCE</scope>
    <source>
        <strain evidence="13">M-15738</strain>
        <tissue evidence="13">Blood</tissue>
    </source>
</reference>
<evidence type="ECO:0000256" key="11">
    <source>
        <dbReference type="SAM" id="SignalP"/>
    </source>
</evidence>
<evidence type="ECO:0000256" key="6">
    <source>
        <dbReference type="ARBA" id="ARBA00023157"/>
    </source>
</evidence>
<evidence type="ECO:0000256" key="3">
    <source>
        <dbReference type="ARBA" id="ARBA00022729"/>
    </source>
</evidence>
<dbReference type="FunFam" id="2.60.40.10:FF:000774">
    <property type="entry name" value="Hepatitis A virus cellular receptor 1"/>
    <property type="match status" value="1"/>
</dbReference>
<keyword evidence="3 11" id="KW-0732">Signal</keyword>
<dbReference type="Gene3D" id="2.60.40.10">
    <property type="entry name" value="Immunoglobulins"/>
    <property type="match status" value="1"/>
</dbReference>
<gene>
    <name evidence="13" type="ORF">AALO_G00263640</name>
</gene>
<evidence type="ECO:0000256" key="10">
    <source>
        <dbReference type="SAM" id="Phobius"/>
    </source>
</evidence>
<keyword evidence="8" id="KW-0393">Immunoglobulin domain</keyword>
<evidence type="ECO:0000256" key="4">
    <source>
        <dbReference type="ARBA" id="ARBA00022989"/>
    </source>
</evidence>
<feature type="domain" description="Ig-like" evidence="12">
    <location>
        <begin position="28"/>
        <end position="111"/>
    </location>
</feature>
<evidence type="ECO:0000313" key="14">
    <source>
        <dbReference type="Proteomes" id="UP000823561"/>
    </source>
</evidence>
<evidence type="ECO:0000256" key="9">
    <source>
        <dbReference type="ARBA" id="ARBA00038203"/>
    </source>
</evidence>
<dbReference type="InterPro" id="IPR003599">
    <property type="entry name" value="Ig_sub"/>
</dbReference>
<dbReference type="InterPro" id="IPR007110">
    <property type="entry name" value="Ig-like_dom"/>
</dbReference>
<evidence type="ECO:0000256" key="2">
    <source>
        <dbReference type="ARBA" id="ARBA00022692"/>
    </source>
</evidence>
<dbReference type="GO" id="GO:0001786">
    <property type="term" value="F:phosphatidylserine binding"/>
    <property type="evidence" value="ECO:0007669"/>
    <property type="project" value="TreeGrafter"/>
</dbReference>
<dbReference type="PANTHER" id="PTHR46608">
    <property type="entry name" value="T-CELL IMMUNOGLOBULIN AND MUCIN DOMAIN-CONTAINING PROTEIN 4"/>
    <property type="match status" value="1"/>
</dbReference>
<keyword evidence="4 10" id="KW-1133">Transmembrane helix</keyword>
<keyword evidence="2 10" id="KW-0812">Transmembrane</keyword>
<dbReference type="InterPro" id="IPR013783">
    <property type="entry name" value="Ig-like_fold"/>
</dbReference>
<dbReference type="EMBL" id="JADWDJ010000021">
    <property type="protein sequence ID" value="KAG5263325.1"/>
    <property type="molecule type" value="Genomic_DNA"/>
</dbReference>
<evidence type="ECO:0000259" key="12">
    <source>
        <dbReference type="PROSITE" id="PS50835"/>
    </source>
</evidence>
<proteinExistence type="inferred from homology"/>